<proteinExistence type="predicted"/>
<keyword evidence="2" id="KW-1185">Reference proteome</keyword>
<evidence type="ECO:0000313" key="2">
    <source>
        <dbReference type="Proteomes" id="UP000224634"/>
    </source>
</evidence>
<dbReference type="EMBL" id="PDNA01000018">
    <property type="protein sequence ID" value="PGH23926.1"/>
    <property type="molecule type" value="Genomic_DNA"/>
</dbReference>
<reference evidence="1 2" key="1">
    <citation type="submission" date="2017-10" db="EMBL/GenBank/DDBJ databases">
        <title>Comparative genomics in systemic dimorphic fungi from Ajellomycetaceae.</title>
        <authorList>
            <person name="Munoz J.F."/>
            <person name="Mcewen J.G."/>
            <person name="Clay O.K."/>
            <person name="Cuomo C.A."/>
        </authorList>
    </citation>
    <scope>NUCLEOTIDE SEQUENCE [LARGE SCALE GENOMIC DNA]</scope>
    <source>
        <strain evidence="1 2">UAMH7299</strain>
    </source>
</reference>
<evidence type="ECO:0000313" key="1">
    <source>
        <dbReference type="EMBL" id="PGH23926.1"/>
    </source>
</evidence>
<sequence length="221" mass="23705">MTKYTIKIHNKSDHVQNFLLFNSPPTKPTSVGIWSNVWAKSPGVGHPHGNAQFTITSDLYAVCGMTDQSLDHGVNVSTADSHKVDIKASSRNGTKVTVDIKGGGAVFENTISTTSTNGCYAINTTAYHSSDYPNVFVGLGRQKGDDVIPVAVWSADPSEDYEIAPVEKFFVSTGNYREGDAVNVSELGKTVTFDFTGTAHTAATTTFQDDGTYTSPTYSDS</sequence>
<protein>
    <submittedName>
        <fullName evidence="1">Uncharacterized protein</fullName>
    </submittedName>
</protein>
<dbReference type="AlphaFoldDB" id="A0A2B7YQH7"/>
<comment type="caution">
    <text evidence="1">The sequence shown here is derived from an EMBL/GenBank/DDBJ whole genome shotgun (WGS) entry which is preliminary data.</text>
</comment>
<gene>
    <name evidence="1" type="ORF">AJ80_01988</name>
</gene>
<organism evidence="1 2">
    <name type="scientific">Polytolypa hystricis (strain UAMH7299)</name>
    <dbReference type="NCBI Taxonomy" id="1447883"/>
    <lineage>
        <taxon>Eukaryota</taxon>
        <taxon>Fungi</taxon>
        <taxon>Dikarya</taxon>
        <taxon>Ascomycota</taxon>
        <taxon>Pezizomycotina</taxon>
        <taxon>Eurotiomycetes</taxon>
        <taxon>Eurotiomycetidae</taxon>
        <taxon>Onygenales</taxon>
        <taxon>Onygenales incertae sedis</taxon>
        <taxon>Polytolypa</taxon>
    </lineage>
</organism>
<accession>A0A2B7YQH7</accession>
<name>A0A2B7YQH7_POLH7</name>
<dbReference type="Proteomes" id="UP000224634">
    <property type="component" value="Unassembled WGS sequence"/>
</dbReference>
<dbReference type="STRING" id="1447883.A0A2B7YQH7"/>
<dbReference type="OrthoDB" id="5413269at2759"/>